<dbReference type="Proteomes" id="UP000612899">
    <property type="component" value="Unassembled WGS sequence"/>
</dbReference>
<protein>
    <submittedName>
        <fullName evidence="6">Alpha/beta hydrolase</fullName>
    </submittedName>
</protein>
<proteinExistence type="inferred from homology"/>
<evidence type="ECO:0000313" key="6">
    <source>
        <dbReference type="EMBL" id="GIH06069.1"/>
    </source>
</evidence>
<keyword evidence="2" id="KW-0732">Signal</keyword>
<sequence length="456" mass="50093">MPLDHSRTRGRKIELALTRLPAADAAQRRGVLLTNPGGPGGSGTFMPEYVAFLLAAYPAVMAQYDIVGFDPRFVGESTPVTCGLTGSDITLFRWPGPGGFAADVAATRSVAQACQRHAGWAIPFATTEDAARDMDLIRAAMGERRVSYLGYSYGTTLGRAYMALFPQRVDRFVLDSNTHPTRTGRDAYRQFGQQFERMLWQFSGFAADGGYGLGEDARSVRATFEAILARAAQAPIESGELTFSLTDIREITFRLLYAENRFDWLARFLVAMRDAQPLPADIEFLANVRGWETPPPIDNGIATFFLIACADDAWPRDPGRYERELRIDSRLYPFVGPPFANIWTCAFWPRLDRSPSTVDGSRVPALLINSTGDPATPYDGAVATRRMMPNSRLVSVPVSHHAVLGEYPSPCVEQAAVAYLTEGLLRDRSCPATPEPELTALQARRSLPRLGVMALG</sequence>
<evidence type="ECO:0000256" key="2">
    <source>
        <dbReference type="ARBA" id="ARBA00022729"/>
    </source>
</evidence>
<dbReference type="InterPro" id="IPR029058">
    <property type="entry name" value="AB_hydrolase_fold"/>
</dbReference>
<dbReference type="AlphaFoldDB" id="A0A8J3VG81"/>
<evidence type="ECO:0000259" key="4">
    <source>
        <dbReference type="Pfam" id="PF00561"/>
    </source>
</evidence>
<dbReference type="PANTHER" id="PTHR43248:SF29">
    <property type="entry name" value="TRIPEPTIDYL AMINOPEPTIDASE"/>
    <property type="match status" value="1"/>
</dbReference>
<evidence type="ECO:0000313" key="7">
    <source>
        <dbReference type="Proteomes" id="UP000612899"/>
    </source>
</evidence>
<feature type="domain" description="Peptidase S33 tripeptidyl aminopeptidase-like C-terminal" evidence="5">
    <location>
        <begin position="333"/>
        <end position="429"/>
    </location>
</feature>
<accession>A0A8J3VG81</accession>
<dbReference type="InterPro" id="IPR013595">
    <property type="entry name" value="Pept_S33_TAP-like_C"/>
</dbReference>
<feature type="domain" description="AB hydrolase-1" evidence="4">
    <location>
        <begin position="31"/>
        <end position="209"/>
    </location>
</feature>
<evidence type="ECO:0000259" key="5">
    <source>
        <dbReference type="Pfam" id="PF08386"/>
    </source>
</evidence>
<gene>
    <name evidence="6" type="ORF">Rhe02_41360</name>
</gene>
<evidence type="ECO:0000256" key="3">
    <source>
        <dbReference type="ARBA" id="ARBA00022801"/>
    </source>
</evidence>
<dbReference type="GO" id="GO:0016787">
    <property type="term" value="F:hydrolase activity"/>
    <property type="evidence" value="ECO:0007669"/>
    <property type="project" value="UniProtKB-KW"/>
</dbReference>
<dbReference type="InterPro" id="IPR051601">
    <property type="entry name" value="Serine_prot/Carboxylest_S33"/>
</dbReference>
<dbReference type="RefSeq" id="WP_203909898.1">
    <property type="nucleotide sequence ID" value="NZ_BONY01000024.1"/>
</dbReference>
<comment type="caution">
    <text evidence="6">The sequence shown here is derived from an EMBL/GenBank/DDBJ whole genome shotgun (WGS) entry which is preliminary data.</text>
</comment>
<dbReference type="Gene3D" id="3.40.50.1820">
    <property type="entry name" value="alpha/beta hydrolase"/>
    <property type="match status" value="1"/>
</dbReference>
<evidence type="ECO:0000256" key="1">
    <source>
        <dbReference type="ARBA" id="ARBA00010088"/>
    </source>
</evidence>
<keyword evidence="7" id="KW-1185">Reference proteome</keyword>
<dbReference type="InterPro" id="IPR000073">
    <property type="entry name" value="AB_hydrolase_1"/>
</dbReference>
<dbReference type="Pfam" id="PF00561">
    <property type="entry name" value="Abhydrolase_1"/>
    <property type="match status" value="1"/>
</dbReference>
<dbReference type="Pfam" id="PF08386">
    <property type="entry name" value="Abhydrolase_4"/>
    <property type="match status" value="1"/>
</dbReference>
<name>A0A8J3VG81_9ACTN</name>
<comment type="similarity">
    <text evidence="1">Belongs to the peptidase S33 family.</text>
</comment>
<keyword evidence="3 6" id="KW-0378">Hydrolase</keyword>
<dbReference type="EMBL" id="BONY01000024">
    <property type="protein sequence ID" value="GIH06069.1"/>
    <property type="molecule type" value="Genomic_DNA"/>
</dbReference>
<organism evidence="6 7">
    <name type="scientific">Rhizocola hellebori</name>
    <dbReference type="NCBI Taxonomy" id="1392758"/>
    <lineage>
        <taxon>Bacteria</taxon>
        <taxon>Bacillati</taxon>
        <taxon>Actinomycetota</taxon>
        <taxon>Actinomycetes</taxon>
        <taxon>Micromonosporales</taxon>
        <taxon>Micromonosporaceae</taxon>
        <taxon>Rhizocola</taxon>
    </lineage>
</organism>
<reference evidence="6" key="1">
    <citation type="submission" date="2021-01" db="EMBL/GenBank/DDBJ databases">
        <title>Whole genome shotgun sequence of Rhizocola hellebori NBRC 109834.</title>
        <authorList>
            <person name="Komaki H."/>
            <person name="Tamura T."/>
        </authorList>
    </citation>
    <scope>NUCLEOTIDE SEQUENCE</scope>
    <source>
        <strain evidence="6">NBRC 109834</strain>
    </source>
</reference>
<dbReference type="SUPFAM" id="SSF53474">
    <property type="entry name" value="alpha/beta-Hydrolases"/>
    <property type="match status" value="1"/>
</dbReference>
<dbReference type="PANTHER" id="PTHR43248">
    <property type="entry name" value="2-SUCCINYL-6-HYDROXY-2,4-CYCLOHEXADIENE-1-CARBOXYLATE SYNTHASE"/>
    <property type="match status" value="1"/>
</dbReference>